<dbReference type="Proteomes" id="UP000067206">
    <property type="component" value="Chromosome"/>
</dbReference>
<dbReference type="EMBL" id="CP010411">
    <property type="protein sequence ID" value="ALE09253.1"/>
    <property type="molecule type" value="Genomic_DNA"/>
</dbReference>
<organism evidence="2 3">
    <name type="scientific">Bifidobacterium longum subsp. infantis</name>
    <dbReference type="NCBI Taxonomy" id="1682"/>
    <lineage>
        <taxon>Bacteria</taxon>
        <taxon>Bacillati</taxon>
        <taxon>Actinomycetota</taxon>
        <taxon>Actinomycetes</taxon>
        <taxon>Bifidobacteriales</taxon>
        <taxon>Bifidobacteriaceae</taxon>
        <taxon>Bifidobacterium</taxon>
    </lineage>
</organism>
<feature type="region of interest" description="Disordered" evidence="1">
    <location>
        <begin position="1"/>
        <end position="23"/>
    </location>
</feature>
<gene>
    <name evidence="2" type="ORF">RY67_1223</name>
</gene>
<reference evidence="2 3" key="1">
    <citation type="submission" date="2014-12" db="EMBL/GenBank/DDBJ databases">
        <title>Complete genome sequence of Bifidobacterium longum subsp. infantis BT1.</title>
        <authorList>
            <person name="Kim J.F."/>
            <person name="Kwak M.-J."/>
        </authorList>
    </citation>
    <scope>NUCLEOTIDE SEQUENCE [LARGE SCALE GENOMIC DNA]</scope>
    <source>
        <strain evidence="2 3">BT1</strain>
    </source>
</reference>
<dbReference type="AlphaFoldDB" id="A0A0M5KV67"/>
<evidence type="ECO:0000313" key="2">
    <source>
        <dbReference type="EMBL" id="ALE09253.1"/>
    </source>
</evidence>
<evidence type="ECO:0000256" key="1">
    <source>
        <dbReference type="SAM" id="MobiDB-lite"/>
    </source>
</evidence>
<dbReference type="PATRIC" id="fig|1682.24.peg.1190"/>
<protein>
    <submittedName>
        <fullName evidence="2">Uncharacterized protein</fullName>
    </submittedName>
</protein>
<proteinExistence type="predicted"/>
<evidence type="ECO:0000313" key="3">
    <source>
        <dbReference type="Proteomes" id="UP000067206"/>
    </source>
</evidence>
<sequence>MKSSTCDGTPHQPQAAADGGEPDEQLKHLVQQIHDGLL</sequence>
<accession>A0A0M5KV67</accession>
<name>A0A0M5KV67_BIFLI</name>